<dbReference type="AlphaFoldDB" id="E3H612"/>
<dbReference type="STRING" id="572544.Ilyop_0514"/>
<dbReference type="HOGENOM" id="CLU_002982_0_0_0"/>
<dbReference type="GO" id="GO:0008939">
    <property type="term" value="F:nicotinate-nucleotide-dimethylbenzimidazole phosphoribosyltransferase activity"/>
    <property type="evidence" value="ECO:0007669"/>
    <property type="project" value="UniProtKB-UniRule"/>
</dbReference>
<evidence type="ECO:0000256" key="4">
    <source>
        <dbReference type="ARBA" id="ARBA00015486"/>
    </source>
</evidence>
<comment type="pathway">
    <text evidence="1 10">Nucleoside biosynthesis; alpha-ribazole biosynthesis; alpha-ribazole from 5,6-dimethylbenzimidazole: step 1/2.</text>
</comment>
<dbReference type="Gene3D" id="3.40.50.10210">
    <property type="match status" value="1"/>
</dbReference>
<evidence type="ECO:0000313" key="12">
    <source>
        <dbReference type="Proteomes" id="UP000006875"/>
    </source>
</evidence>
<evidence type="ECO:0000313" key="11">
    <source>
        <dbReference type="EMBL" id="ADO82302.1"/>
    </source>
</evidence>
<evidence type="ECO:0000256" key="8">
    <source>
        <dbReference type="ARBA" id="ARBA00030686"/>
    </source>
</evidence>
<protein>
    <recommendedName>
        <fullName evidence="4 10">Nicotinate-nucleotide--dimethylbenzimidazole phosphoribosyltransferase</fullName>
        <shortName evidence="10">NN:DBI PRT</shortName>
        <ecNumber evidence="3 10">2.4.2.21</ecNumber>
    </recommendedName>
    <alternativeName>
        <fullName evidence="8 10">N(1)-alpha-phosphoribosyltransferase</fullName>
    </alternativeName>
</protein>
<dbReference type="PANTHER" id="PTHR43463:SF1">
    <property type="entry name" value="NICOTINATE-NUCLEOTIDE--DIMETHYLBENZIMIDAZOLE PHOSPHORIBOSYLTRANSFERASE"/>
    <property type="match status" value="1"/>
</dbReference>
<sequence length="350" mass="37731">MKLFEETLRSIGGLDKDAVKRAQARLDSRMKPKGSLGKLERIAVQFAGITGKVFNKADRRCHIVASADNGVIEEGVSSCPLEFTEIVSEAMLNEIAAIGILCKSIGVDFKLIDIGIKGGIKRDYPNLHIEKVKNGTANLRNEPAMTREECIEAIETGIRTINNLKDNYDIFSNGEMGIANTTTSSAVLYALTGEDIELIVGRGGGLSDEGLLKKKRVIKEACELHKVMEIDPVDVVAKVGGLDIACMTGMYLGAAAAKKPMLVDGFISGVAALAASKIAPLSRDYMIATHKSEEPGMKVLLDSLELDAMLHMDMRLGEGTGAVLAYPVITGALEIIKKMKKVDEVYELFA</sequence>
<gene>
    <name evidence="10" type="primary">cobT</name>
    <name evidence="11" type="ordered locus">Ilyop_0514</name>
</gene>
<dbReference type="UniPathway" id="UPA00061">
    <property type="reaction ID" value="UER00516"/>
</dbReference>
<dbReference type="InterPro" id="IPR017846">
    <property type="entry name" value="Nict_dMeBzImd_PRibTrfase_bact"/>
</dbReference>
<comment type="catalytic activity">
    <reaction evidence="9 10">
        <text>5,6-dimethylbenzimidazole + nicotinate beta-D-ribonucleotide = alpha-ribazole 5'-phosphate + nicotinate + H(+)</text>
        <dbReference type="Rhea" id="RHEA:11196"/>
        <dbReference type="ChEBI" id="CHEBI:15378"/>
        <dbReference type="ChEBI" id="CHEBI:15890"/>
        <dbReference type="ChEBI" id="CHEBI:32544"/>
        <dbReference type="ChEBI" id="CHEBI:57502"/>
        <dbReference type="ChEBI" id="CHEBI:57918"/>
        <dbReference type="EC" id="2.4.2.21"/>
    </reaction>
</comment>
<dbReference type="EMBL" id="CP002281">
    <property type="protein sequence ID" value="ADO82302.1"/>
    <property type="molecule type" value="Genomic_DNA"/>
</dbReference>
<dbReference type="NCBIfam" id="NF000996">
    <property type="entry name" value="PRK00105.1"/>
    <property type="match status" value="1"/>
</dbReference>
<evidence type="ECO:0000256" key="2">
    <source>
        <dbReference type="ARBA" id="ARBA00007110"/>
    </source>
</evidence>
<dbReference type="eggNOG" id="COG2038">
    <property type="taxonomic scope" value="Bacteria"/>
</dbReference>
<feature type="active site" description="Proton acceptor" evidence="10">
    <location>
        <position position="318"/>
    </location>
</feature>
<keyword evidence="5 10" id="KW-0169">Cobalamin biosynthesis</keyword>
<organism evidence="11 12">
    <name type="scientific">Ilyobacter polytropus (strain ATCC 51220 / DSM 2926 / LMG 16218 / CuHBu1)</name>
    <dbReference type="NCBI Taxonomy" id="572544"/>
    <lineage>
        <taxon>Bacteria</taxon>
        <taxon>Fusobacteriati</taxon>
        <taxon>Fusobacteriota</taxon>
        <taxon>Fusobacteriia</taxon>
        <taxon>Fusobacteriales</taxon>
        <taxon>Fusobacteriaceae</taxon>
        <taxon>Ilyobacter</taxon>
    </lineage>
</organism>
<reference evidence="11 12" key="1">
    <citation type="journal article" date="2010" name="Stand. Genomic Sci.">
        <title>Complete genome sequence of Ilyobacter polytropus type strain (CuHbu1).</title>
        <authorList>
            <person name="Sikorski J."/>
            <person name="Chertkov O."/>
            <person name="Lapidus A."/>
            <person name="Nolan M."/>
            <person name="Lucas S."/>
            <person name="Del Rio T.G."/>
            <person name="Tice H."/>
            <person name="Cheng J.F."/>
            <person name="Tapia R."/>
            <person name="Han C."/>
            <person name="Goodwin L."/>
            <person name="Pitluck S."/>
            <person name="Liolios K."/>
            <person name="Ivanova N."/>
            <person name="Mavromatis K."/>
            <person name="Mikhailova N."/>
            <person name="Pati A."/>
            <person name="Chen A."/>
            <person name="Palaniappan K."/>
            <person name="Land M."/>
            <person name="Hauser L."/>
            <person name="Chang Y.J."/>
            <person name="Jeffries C.D."/>
            <person name="Brambilla E."/>
            <person name="Yasawong M."/>
            <person name="Rohde M."/>
            <person name="Pukall R."/>
            <person name="Spring S."/>
            <person name="Goker M."/>
            <person name="Woyke T."/>
            <person name="Bristow J."/>
            <person name="Eisen J.A."/>
            <person name="Markowitz V."/>
            <person name="Hugenholtz P."/>
            <person name="Kyrpides N.C."/>
            <person name="Klenk H.P."/>
        </authorList>
    </citation>
    <scope>NUCLEOTIDE SEQUENCE [LARGE SCALE GENOMIC DNA]</scope>
    <source>
        <strain evidence="12">ATCC 51220 / DSM 2926 / LMG 16218 / CuHBu1</strain>
    </source>
</reference>
<keyword evidence="6 10" id="KW-0328">Glycosyltransferase</keyword>
<evidence type="ECO:0000256" key="6">
    <source>
        <dbReference type="ARBA" id="ARBA00022676"/>
    </source>
</evidence>
<dbReference type="OrthoDB" id="9781491at2"/>
<dbReference type="NCBIfam" id="TIGR03160">
    <property type="entry name" value="cobT_DBIPRT"/>
    <property type="match status" value="1"/>
</dbReference>
<dbReference type="KEGG" id="ipo:Ilyop_0514"/>
<dbReference type="PANTHER" id="PTHR43463">
    <property type="entry name" value="NICOTINATE-NUCLEOTIDE--DIMETHYLBENZIMIDAZOLE PHOSPHORIBOSYLTRANSFERASE"/>
    <property type="match status" value="1"/>
</dbReference>
<keyword evidence="7 10" id="KW-0808">Transferase</keyword>
<dbReference type="GO" id="GO:0009236">
    <property type="term" value="P:cobalamin biosynthetic process"/>
    <property type="evidence" value="ECO:0007669"/>
    <property type="project" value="UniProtKB-UniRule"/>
</dbReference>
<dbReference type="InterPro" id="IPR036087">
    <property type="entry name" value="Nict_dMeBzImd_PRibTrfase_sf"/>
</dbReference>
<dbReference type="SUPFAM" id="SSF52733">
    <property type="entry name" value="Nicotinate mononucleotide:5,6-dimethylbenzimidazole phosphoribosyltransferase (CobT)"/>
    <property type="match status" value="1"/>
</dbReference>
<name>E3H612_ILYPC</name>
<dbReference type="Pfam" id="PF02277">
    <property type="entry name" value="DBI_PRT"/>
    <property type="match status" value="1"/>
</dbReference>
<dbReference type="HAMAP" id="MF_00230">
    <property type="entry name" value="CobT"/>
    <property type="match status" value="1"/>
</dbReference>
<keyword evidence="12" id="KW-1185">Reference proteome</keyword>
<dbReference type="InterPro" id="IPR003200">
    <property type="entry name" value="Nict_dMeBzImd_PRibTrfase"/>
</dbReference>
<dbReference type="RefSeq" id="WP_013386972.1">
    <property type="nucleotide sequence ID" value="NC_014632.1"/>
</dbReference>
<dbReference type="CDD" id="cd02439">
    <property type="entry name" value="DMB-PRT_CobT"/>
    <property type="match status" value="1"/>
</dbReference>
<dbReference type="Proteomes" id="UP000006875">
    <property type="component" value="Chromosome"/>
</dbReference>
<evidence type="ECO:0000256" key="9">
    <source>
        <dbReference type="ARBA" id="ARBA00047340"/>
    </source>
</evidence>
<comment type="similarity">
    <text evidence="2 10">Belongs to the CobT family.</text>
</comment>
<dbReference type="FunFam" id="3.40.50.10210:FF:000001">
    <property type="entry name" value="Nicotinate-nucleotide--dimethylbenzimidazole phosphoribosyltransferase"/>
    <property type="match status" value="1"/>
</dbReference>
<evidence type="ECO:0000256" key="1">
    <source>
        <dbReference type="ARBA" id="ARBA00005049"/>
    </source>
</evidence>
<dbReference type="Gene3D" id="1.10.1610.10">
    <property type="match status" value="1"/>
</dbReference>
<comment type="function">
    <text evidence="10">Catalyzes the synthesis of alpha-ribazole-5'-phosphate from nicotinate mononucleotide (NAMN) and 5,6-dimethylbenzimidazole (DMB).</text>
</comment>
<proteinExistence type="inferred from homology"/>
<dbReference type="EC" id="2.4.2.21" evidence="3 10"/>
<evidence type="ECO:0000256" key="10">
    <source>
        <dbReference type="HAMAP-Rule" id="MF_00230"/>
    </source>
</evidence>
<dbReference type="InterPro" id="IPR023195">
    <property type="entry name" value="Nict_dMeBzImd_PRibTrfase_N"/>
</dbReference>
<evidence type="ECO:0000256" key="3">
    <source>
        <dbReference type="ARBA" id="ARBA00011991"/>
    </source>
</evidence>
<accession>E3H612</accession>
<evidence type="ECO:0000256" key="5">
    <source>
        <dbReference type="ARBA" id="ARBA00022573"/>
    </source>
</evidence>
<evidence type="ECO:0000256" key="7">
    <source>
        <dbReference type="ARBA" id="ARBA00022679"/>
    </source>
</evidence>